<keyword evidence="5" id="KW-0812">Transmembrane</keyword>
<name>A0ABQ1N4D0_9BACT</name>
<keyword evidence="1" id="KW-0805">Transcription regulation</keyword>
<dbReference type="SUPFAM" id="SSF46689">
    <property type="entry name" value="Homeodomain-like"/>
    <property type="match status" value="1"/>
</dbReference>
<feature type="domain" description="HTH araC/xylS-type" evidence="6">
    <location>
        <begin position="468"/>
        <end position="574"/>
    </location>
</feature>
<dbReference type="PANTHER" id="PTHR43280:SF2">
    <property type="entry name" value="HTH-TYPE TRANSCRIPTIONAL REGULATOR EXSA"/>
    <property type="match status" value="1"/>
</dbReference>
<evidence type="ECO:0000256" key="5">
    <source>
        <dbReference type="SAM" id="Phobius"/>
    </source>
</evidence>
<dbReference type="EMBL" id="BMFD01000021">
    <property type="protein sequence ID" value="GGC53415.1"/>
    <property type="molecule type" value="Genomic_DNA"/>
</dbReference>
<comment type="caution">
    <text evidence="7">The sequence shown here is derived from an EMBL/GenBank/DDBJ whole genome shotgun (WGS) entry which is preliminary data.</text>
</comment>
<dbReference type="Pfam" id="PF12833">
    <property type="entry name" value="HTH_18"/>
    <property type="match status" value="1"/>
</dbReference>
<dbReference type="Gene3D" id="1.10.10.60">
    <property type="entry name" value="Homeodomain-like"/>
    <property type="match status" value="1"/>
</dbReference>
<dbReference type="SMART" id="SM00342">
    <property type="entry name" value="HTH_ARAC"/>
    <property type="match status" value="1"/>
</dbReference>
<dbReference type="SUPFAM" id="SSF48452">
    <property type="entry name" value="TPR-like"/>
    <property type="match status" value="1"/>
</dbReference>
<keyword evidence="2" id="KW-0238">DNA-binding</keyword>
<keyword evidence="5" id="KW-0472">Membrane</keyword>
<keyword evidence="4" id="KW-0802">TPR repeat</keyword>
<evidence type="ECO:0000256" key="1">
    <source>
        <dbReference type="ARBA" id="ARBA00023015"/>
    </source>
</evidence>
<dbReference type="Gene3D" id="1.25.40.10">
    <property type="entry name" value="Tetratricopeptide repeat domain"/>
    <property type="match status" value="1"/>
</dbReference>
<dbReference type="InterPro" id="IPR019734">
    <property type="entry name" value="TPR_rpt"/>
</dbReference>
<accession>A0ABQ1N4D0</accession>
<evidence type="ECO:0000256" key="2">
    <source>
        <dbReference type="ARBA" id="ARBA00023125"/>
    </source>
</evidence>
<dbReference type="SMART" id="SM00028">
    <property type="entry name" value="TPR"/>
    <property type="match status" value="2"/>
</dbReference>
<evidence type="ECO:0000256" key="4">
    <source>
        <dbReference type="PROSITE-ProRule" id="PRU00339"/>
    </source>
</evidence>
<dbReference type="InterPro" id="IPR011990">
    <property type="entry name" value="TPR-like_helical_dom_sf"/>
</dbReference>
<evidence type="ECO:0000259" key="6">
    <source>
        <dbReference type="PROSITE" id="PS01124"/>
    </source>
</evidence>
<reference evidence="8" key="1">
    <citation type="journal article" date="2019" name="Int. J. Syst. Evol. Microbiol.">
        <title>The Global Catalogue of Microorganisms (GCM) 10K type strain sequencing project: providing services to taxonomists for standard genome sequencing and annotation.</title>
        <authorList>
            <consortium name="The Broad Institute Genomics Platform"/>
            <consortium name="The Broad Institute Genome Sequencing Center for Infectious Disease"/>
            <person name="Wu L."/>
            <person name="Ma J."/>
        </authorList>
    </citation>
    <scope>NUCLEOTIDE SEQUENCE [LARGE SCALE GENOMIC DNA]</scope>
    <source>
        <strain evidence="8">CGMCC 1.12479</strain>
    </source>
</reference>
<dbReference type="PROSITE" id="PS50005">
    <property type="entry name" value="TPR"/>
    <property type="match status" value="1"/>
</dbReference>
<keyword evidence="3" id="KW-0804">Transcription</keyword>
<gene>
    <name evidence="7" type="ORF">GCM10010993_34820</name>
</gene>
<keyword evidence="5" id="KW-1133">Transmembrane helix</keyword>
<evidence type="ECO:0000256" key="3">
    <source>
        <dbReference type="ARBA" id="ARBA00023163"/>
    </source>
</evidence>
<evidence type="ECO:0000313" key="8">
    <source>
        <dbReference type="Proteomes" id="UP000635885"/>
    </source>
</evidence>
<dbReference type="PANTHER" id="PTHR43280">
    <property type="entry name" value="ARAC-FAMILY TRANSCRIPTIONAL REGULATOR"/>
    <property type="match status" value="1"/>
</dbReference>
<protein>
    <recommendedName>
        <fullName evidence="6">HTH araC/xylS-type domain-containing protein</fullName>
    </recommendedName>
</protein>
<dbReference type="InterPro" id="IPR018060">
    <property type="entry name" value="HTH_AraC"/>
</dbReference>
<organism evidence="7 8">
    <name type="scientific">Belliella aquatica</name>
    <dbReference type="NCBI Taxonomy" id="1323734"/>
    <lineage>
        <taxon>Bacteria</taxon>
        <taxon>Pseudomonadati</taxon>
        <taxon>Bacteroidota</taxon>
        <taxon>Cytophagia</taxon>
        <taxon>Cytophagales</taxon>
        <taxon>Cyclobacteriaceae</taxon>
        <taxon>Belliella</taxon>
    </lineage>
</organism>
<proteinExistence type="predicted"/>
<dbReference type="InterPro" id="IPR009057">
    <property type="entry name" value="Homeodomain-like_sf"/>
</dbReference>
<feature type="repeat" description="TPR" evidence="4">
    <location>
        <begin position="161"/>
        <end position="194"/>
    </location>
</feature>
<dbReference type="Pfam" id="PF13424">
    <property type="entry name" value="TPR_12"/>
    <property type="match status" value="1"/>
</dbReference>
<sequence>MTSLNITPKQKIRFQPIYLRQILLVLLLNVYASNQVLAQSGRPFKNSQLEEYLQKNQLKEAEKLIDIQLSQLKQISLEQQVYYLNRKSQAELLQGEFLESLATAKKSEKLLESKQESRLRGETFRAVCYGYIRTGKLDSALIYAEKLYDFSKKENDFIFLRAALLALGNISLQNKKYNESLDFYTEALSITEKTKDSINLKVDNYNIGLAYSQLDEYEKSNEFLLKSVQLAKKENALDLISRAYGSIADNYLGQRNYEAQEIYLKIANESAKKIGNNQLLAMGLASLTETALYKKKYSDAILLGHQCLKVLLERPIIQLQAKVDSMLYIAYKENGDFKNALNQFETYDKKRMTIRGDAQLEKLNQLTIAFEVEKKDLLITNQKILIAEGKAKNRLFIIVIISASMLLMFLGFINFKNSATRKLLFQKEKELERQLSYIELTKPSNTQKIAHVLEKNLKEGFDHQKLFAEIIEFIKNNKLYLDPKFNQQTLASELGTNRQYIYESISQNGDDNFRGLINRLRINEAKAQMDQLISNGEAVDFKVLAEKVGFNSYTTFYRAFKSFTGLTPGEFNKELKIDILES</sequence>
<evidence type="ECO:0000313" key="7">
    <source>
        <dbReference type="EMBL" id="GGC53415.1"/>
    </source>
</evidence>
<dbReference type="PROSITE" id="PS01124">
    <property type="entry name" value="HTH_ARAC_FAMILY_2"/>
    <property type="match status" value="1"/>
</dbReference>
<feature type="transmembrane region" description="Helical" evidence="5">
    <location>
        <begin position="395"/>
        <end position="415"/>
    </location>
</feature>
<dbReference type="Proteomes" id="UP000635885">
    <property type="component" value="Unassembled WGS sequence"/>
</dbReference>
<dbReference type="RefSeq" id="WP_188444391.1">
    <property type="nucleotide sequence ID" value="NZ_BMFD01000021.1"/>
</dbReference>
<keyword evidence="8" id="KW-1185">Reference proteome</keyword>